<dbReference type="Pfam" id="PF07534">
    <property type="entry name" value="TLD"/>
    <property type="match status" value="1"/>
</dbReference>
<dbReference type="STRING" id="1071378.G0W7R1"/>
<evidence type="ECO:0000256" key="5">
    <source>
        <dbReference type="ARBA" id="ARBA00022490"/>
    </source>
</evidence>
<dbReference type="RefSeq" id="XP_003669065.1">
    <property type="nucleotide sequence ID" value="XM_003669017.1"/>
</dbReference>
<dbReference type="GO" id="GO:0005634">
    <property type="term" value="C:nucleus"/>
    <property type="evidence" value="ECO:0007669"/>
    <property type="project" value="TreeGrafter"/>
</dbReference>
<dbReference type="Proteomes" id="UP000000689">
    <property type="component" value="Chromosome 3"/>
</dbReference>
<evidence type="ECO:0000256" key="4">
    <source>
        <dbReference type="ARBA" id="ARBA00015163"/>
    </source>
</evidence>
<dbReference type="AlphaFoldDB" id="G0W7R1"/>
<feature type="domain" description="TLDc" evidence="6">
    <location>
        <begin position="306"/>
        <end position="532"/>
    </location>
</feature>
<keyword evidence="8" id="KW-1185">Reference proteome</keyword>
<dbReference type="HOGENOM" id="CLU_011918_1_0_1"/>
<dbReference type="GO" id="GO:0006979">
    <property type="term" value="P:response to oxidative stress"/>
    <property type="evidence" value="ECO:0007669"/>
    <property type="project" value="TreeGrafter"/>
</dbReference>
<reference evidence="7 8" key="1">
    <citation type="journal article" date="2011" name="Proc. Natl. Acad. Sci. U.S.A.">
        <title>Evolutionary erosion of yeast sex chromosomes by mating-type switching accidents.</title>
        <authorList>
            <person name="Gordon J.L."/>
            <person name="Armisen D."/>
            <person name="Proux-Wera E."/>
            <person name="Oheigeartaigh S.S."/>
            <person name="Byrne K.P."/>
            <person name="Wolfe K.H."/>
        </authorList>
    </citation>
    <scope>NUCLEOTIDE SEQUENCE [LARGE SCALE GENOMIC DNA]</scope>
    <source>
        <strain evidence="8">ATCC 10597 / BCRC 20456 / CBS 421 / NBRC 0211 / NRRL Y-12639</strain>
    </source>
</reference>
<dbReference type="OrthoDB" id="289228at2759"/>
<dbReference type="SMART" id="SM00584">
    <property type="entry name" value="TLDc"/>
    <property type="match status" value="1"/>
</dbReference>
<dbReference type="GeneID" id="11496719"/>
<comment type="subcellular location">
    <subcellularLocation>
        <location evidence="2">Cytoplasm</location>
    </subcellularLocation>
</comment>
<name>G0W7R1_NAUDC</name>
<keyword evidence="5" id="KW-0963">Cytoplasm</keyword>
<evidence type="ECO:0000313" key="7">
    <source>
        <dbReference type="EMBL" id="CCD23822.1"/>
    </source>
</evidence>
<sequence>MGQHISSAEKPNTKTHNEKEIQFGNALEVQKYFQKRTIGHFTPLELISYKNKLNHDHLDDMITKEEIIQLLHLPDDNVILSNMIFNMVHSLCNFPFLGERIWDITAGNLLTCIILLDNDRCQRFIGSKSYDQIKLLFILLCLSTNNSSGKPLSASNSKLREKSENISTTSIYSQEIGYNLTDILQSYNGISIDDLSVPALSLSECFTWTLIMSIKCPTANCKILPNETIYNSWNEYQKASLNILRSMDSSIVSNLDDYRISFTQFENVFTSVVPNFTHPLENIMNHLLYMDKDLINHPVMEIPKSKLMSESLLAQLSTTLPKELFISKLQKLYIGRQSGFSMRSLQSKCFKWLAPTILLVSGLIIPNDEEYNNPRFKRFLQEFPKLNDNEQSLEPCHSYKKKISFAVYIDEPWRVTNKEFFGDLNSRIIELSPRQDIFKSLKSHELIYFNTIGCGIGIGDKQPHVSNGANSRKYQPGNVSLTLESTLEFAVFRHVGHGGAFSPSELLTKRGTEEESFEIKFIIQDVEVWGCGGEKELEEQMKQLAWEEAEAKRRQQVNLKSISEDRALLEMVGLVGQHQSGGSM</sequence>
<dbReference type="EMBL" id="HE580269">
    <property type="protein sequence ID" value="CCD23822.1"/>
    <property type="molecule type" value="Genomic_DNA"/>
</dbReference>
<protein>
    <recommendedName>
        <fullName evidence="4">Restriction of telomere capping protein 5</fullName>
    </recommendedName>
</protein>
<evidence type="ECO:0000313" key="8">
    <source>
        <dbReference type="Proteomes" id="UP000000689"/>
    </source>
</evidence>
<accession>G0W7R1</accession>
<dbReference type="GO" id="GO:0032984">
    <property type="term" value="P:protein-containing complex disassembly"/>
    <property type="evidence" value="ECO:0007669"/>
    <property type="project" value="EnsemblFungi"/>
</dbReference>
<evidence type="ECO:0000256" key="2">
    <source>
        <dbReference type="ARBA" id="ARBA00004496"/>
    </source>
</evidence>
<comment type="similarity">
    <text evidence="3">Belongs to the RTC5 family.</text>
</comment>
<dbReference type="GO" id="GO:0000329">
    <property type="term" value="C:fungal-type vacuole membrane"/>
    <property type="evidence" value="ECO:0007669"/>
    <property type="project" value="EnsemblFungi"/>
</dbReference>
<gene>
    <name evidence="7" type="primary">NDAI0C01610</name>
    <name evidence="7" type="ordered locus">NDAI_0C01610</name>
</gene>
<dbReference type="InterPro" id="IPR006571">
    <property type="entry name" value="TLDc_dom"/>
</dbReference>
<evidence type="ECO:0000259" key="6">
    <source>
        <dbReference type="PROSITE" id="PS51886"/>
    </source>
</evidence>
<evidence type="ECO:0000256" key="1">
    <source>
        <dbReference type="ARBA" id="ARBA00002738"/>
    </source>
</evidence>
<dbReference type="PROSITE" id="PS51886">
    <property type="entry name" value="TLDC"/>
    <property type="match status" value="1"/>
</dbReference>
<proteinExistence type="inferred from homology"/>
<dbReference type="PANTHER" id="PTHR23354">
    <property type="entry name" value="NUCLEOLAR PROTEIN 7/ESTROGEN RECEPTOR COACTIVATOR-RELATED"/>
    <property type="match status" value="1"/>
</dbReference>
<dbReference type="eggNOG" id="ENOG502QV3R">
    <property type="taxonomic scope" value="Eukaryota"/>
</dbReference>
<dbReference type="KEGG" id="ndi:NDAI_0C01610"/>
<dbReference type="OMA" id="KWEFEAR"/>
<comment type="function">
    <text evidence="1">May be involved in a process influencing telomere capping.</text>
</comment>
<dbReference type="PANTHER" id="PTHR23354:SF130">
    <property type="entry name" value="RESTRICTION OF TELOMERE CAPPING PROTEIN 5"/>
    <property type="match status" value="1"/>
</dbReference>
<evidence type="ECO:0000256" key="3">
    <source>
        <dbReference type="ARBA" id="ARBA00006731"/>
    </source>
</evidence>
<organism evidence="7 8">
    <name type="scientific">Naumovozyma dairenensis (strain ATCC 10597 / BCRC 20456 / CBS 421 / NBRC 0211 / NRRL Y-12639)</name>
    <name type="common">Saccharomyces dairenensis</name>
    <dbReference type="NCBI Taxonomy" id="1071378"/>
    <lineage>
        <taxon>Eukaryota</taxon>
        <taxon>Fungi</taxon>
        <taxon>Dikarya</taxon>
        <taxon>Ascomycota</taxon>
        <taxon>Saccharomycotina</taxon>
        <taxon>Saccharomycetes</taxon>
        <taxon>Saccharomycetales</taxon>
        <taxon>Saccharomycetaceae</taxon>
        <taxon>Naumovozyma</taxon>
    </lineage>
</organism>